<dbReference type="SUPFAM" id="SSF53098">
    <property type="entry name" value="Ribonuclease H-like"/>
    <property type="match status" value="1"/>
</dbReference>
<evidence type="ECO:0000259" key="8">
    <source>
        <dbReference type="PROSITE" id="PS50878"/>
    </source>
</evidence>
<dbReference type="InterPro" id="IPR001584">
    <property type="entry name" value="Integrase_cat-core"/>
</dbReference>
<feature type="region of interest" description="Disordered" evidence="7">
    <location>
        <begin position="357"/>
        <end position="388"/>
    </location>
</feature>
<dbReference type="GO" id="GO:0003964">
    <property type="term" value="F:RNA-directed DNA polymerase activity"/>
    <property type="evidence" value="ECO:0007669"/>
    <property type="project" value="UniProtKB-KW"/>
</dbReference>
<organism evidence="10 11">
    <name type="scientific">Tanacetum coccineum</name>
    <dbReference type="NCBI Taxonomy" id="301880"/>
    <lineage>
        <taxon>Eukaryota</taxon>
        <taxon>Viridiplantae</taxon>
        <taxon>Streptophyta</taxon>
        <taxon>Embryophyta</taxon>
        <taxon>Tracheophyta</taxon>
        <taxon>Spermatophyta</taxon>
        <taxon>Magnoliopsida</taxon>
        <taxon>eudicotyledons</taxon>
        <taxon>Gunneridae</taxon>
        <taxon>Pentapetalae</taxon>
        <taxon>asterids</taxon>
        <taxon>campanulids</taxon>
        <taxon>Asterales</taxon>
        <taxon>Asteraceae</taxon>
        <taxon>Asteroideae</taxon>
        <taxon>Anthemideae</taxon>
        <taxon>Anthemidinae</taxon>
        <taxon>Tanacetum</taxon>
    </lineage>
</organism>
<protein>
    <submittedName>
        <fullName evidence="10">Reverse transcriptase domain-containing protein</fullName>
    </submittedName>
</protein>
<dbReference type="PANTHER" id="PTHR37984">
    <property type="entry name" value="PROTEIN CBG26694"/>
    <property type="match status" value="1"/>
</dbReference>
<keyword evidence="4" id="KW-0255">Endonuclease</keyword>
<dbReference type="Gene3D" id="1.10.340.70">
    <property type="match status" value="1"/>
</dbReference>
<evidence type="ECO:0000313" key="11">
    <source>
        <dbReference type="Proteomes" id="UP001151760"/>
    </source>
</evidence>
<keyword evidence="1" id="KW-0808">Transferase</keyword>
<keyword evidence="2" id="KW-0548">Nucleotidyltransferase</keyword>
<reference evidence="10" key="2">
    <citation type="submission" date="2022-01" db="EMBL/GenBank/DDBJ databases">
        <authorList>
            <person name="Yamashiro T."/>
            <person name="Shiraishi A."/>
            <person name="Satake H."/>
            <person name="Nakayama K."/>
        </authorList>
    </citation>
    <scope>NUCLEOTIDE SEQUENCE</scope>
</reference>
<dbReference type="PROSITE" id="PS50994">
    <property type="entry name" value="INTEGRASE"/>
    <property type="match status" value="1"/>
</dbReference>
<dbReference type="InterPro" id="IPR041588">
    <property type="entry name" value="Integrase_H2C2"/>
</dbReference>
<dbReference type="PANTHER" id="PTHR37984:SF5">
    <property type="entry name" value="PROTEIN NYNRIN-LIKE"/>
    <property type="match status" value="1"/>
</dbReference>
<evidence type="ECO:0000313" key="10">
    <source>
        <dbReference type="EMBL" id="GJS62935.1"/>
    </source>
</evidence>
<evidence type="ECO:0000256" key="7">
    <source>
        <dbReference type="SAM" id="MobiDB-lite"/>
    </source>
</evidence>
<keyword evidence="11" id="KW-1185">Reference proteome</keyword>
<dbReference type="InterPro" id="IPR000477">
    <property type="entry name" value="RT_dom"/>
</dbReference>
<evidence type="ECO:0000256" key="1">
    <source>
        <dbReference type="ARBA" id="ARBA00022679"/>
    </source>
</evidence>
<dbReference type="CDD" id="cd01647">
    <property type="entry name" value="RT_LTR"/>
    <property type="match status" value="1"/>
</dbReference>
<feature type="domain" description="Integrase catalytic" evidence="9">
    <location>
        <begin position="1411"/>
        <end position="1577"/>
    </location>
</feature>
<dbReference type="InterPro" id="IPR043502">
    <property type="entry name" value="DNA/RNA_pol_sf"/>
</dbReference>
<dbReference type="Gene3D" id="3.30.70.270">
    <property type="match status" value="2"/>
</dbReference>
<dbReference type="InterPro" id="IPR036397">
    <property type="entry name" value="RNaseH_sf"/>
</dbReference>
<evidence type="ECO:0000256" key="5">
    <source>
        <dbReference type="ARBA" id="ARBA00022801"/>
    </source>
</evidence>
<feature type="region of interest" description="Disordered" evidence="7">
    <location>
        <begin position="519"/>
        <end position="538"/>
    </location>
</feature>
<dbReference type="Proteomes" id="UP001151760">
    <property type="component" value="Unassembled WGS sequence"/>
</dbReference>
<keyword evidence="3" id="KW-0540">Nuclease</keyword>
<dbReference type="Pfam" id="PF17921">
    <property type="entry name" value="Integrase_H2C2"/>
    <property type="match status" value="1"/>
</dbReference>
<accession>A0ABQ4XDI3</accession>
<dbReference type="InterPro" id="IPR005162">
    <property type="entry name" value="Retrotrans_gag_dom"/>
</dbReference>
<evidence type="ECO:0000256" key="2">
    <source>
        <dbReference type="ARBA" id="ARBA00022695"/>
    </source>
</evidence>
<sequence length="1743" mass="197127">MRTRSQSREQRPPPPEGPPVVIEPLRIEYPFQEDPTVEPMADTRTMAQLLQAPTEGYEDAILIPEIVANNFELKHGLINLVQNKQFFGHDKEDPHAHIRYFNKITSTMRVPNVPIATIKLMLFPFSIEGAARIWLEKEPPRSIQTWDDLVSKFINQFFPPSKTTNLRNEITRFQQRAVHTLDSRSLHQLDTFYNALNINDQDSLNSAAGGNFLDKMPRECLKIIESKSKVRQTRAKAVVAKVSTNSSTQAVSPDVAELKDIVRALLLDKKNQASAPAPAPVKAVELSCVTCGGAHSHQNCPATHGNVYRDNISEYVSQAAAANYNQVSSNFRPQMVANHIRPPGFPPVQNSQANNANNFNRGNNFNQNRESNFNQNRGGNFNQSNFRSKSFIDPRCNQLTYQAPVPQTHSVTKNDFDNYVKANDAIMRNMQNNLQNQGQSAQIETAKLNNQMANLTDMLAKFVTANTASTSGSGTLPGNTVTNPREDLKGITTRSGVAYQGPPIPTSSVVKPIPEVTKDQVHPSCSQSTAPVQPPVGPEPITTPVLEPIVAPVVAPVPNTKPSVSLPYPSGCVLRKGARMDECLALADLDFEPDPRVPLILGRCFLKTGRALIDVHKGELTLRIGSEAITYNLDQTSRYSANYTHMTANKIDVIDMACEEYSQEVLGFLICIANGNPLQADSFLGLADDPDCPAYNPFYYDPEGDILILEAILNSEPPLPPPSQGTYLPEVRTELKVCETNTANSSVDEPTEVELKELPPHLEYAFLEGDNKLPVIIAKELDVEEKSALVKVLKSHKRALAWKLSDIQGINPEFCTHKILMEEDYAPAVQHQRRVNPKIHDVIKKEVEKLLEAGLIYPISDSPWVSPIHCVPKKGGMTVVVNEENELIPTRLVTGWRVCIDYRKLNEATRKDHFPLPFMDQMLERLAGNEYYCFLDGFSGYFQIPIDPRDQEKTTFTCPYGTFAYRRMPFGLCNAPGTFQRCMLAIFHDMVEKTMEVFMDDFSVFGNSFQNCLSRLDHMLQRCEDTNLSLNWEKSHFMVKEGIVLGHKISKKGIEVDKAKIDVIAKLPHPTTVKGIRSFLGHAGFYRRFIQDFSKISRPMTHLLEKNTPFIFSDDCIRAFQTLKDRLTEAPILIAPNWDLPFELMCDASDFAIGAVLGQRHEKHFRPIHYASKTLIEAQTNYTTTEKELLAIVYAFEKFRSYLIMNKSIVHTDHSALKYLFAKKDAKARLLRWVLLLQEFDFKVIDTKGAENLAADHLSRLENPYENVNDPKEINESFPLETLNMVTFRGDSRTPWFADFANYHAGRFIVKGMSTQQKNKFFKDVKHYFWDDPFLFKICADQVIRRCVHGKEALDILEACHNGPTGGHHGANLTAKKIFDSGFFWPTIYKDAHEFVKNCDSCQRQGKTSQRDEMPQNSIQVCEIFDMWGIDFMGPFPSSRGNKYILVAVDYLSKWVEAKALPTNDARVVCKFLKSLFARFGAPRAIISDRGTHFCNDQFAKVMQKYGVTHRLSTAYHPQTSGQVEVSNRGLKRILERTIGENRASWSDKLDDALWAFRTAYKTPIGCTPYKLVYGKACHLPIELEHKAYWALKQANFDPVITGDHRKVQLNELNELRDHAYENSLIYKAKTKRLHDSKIKNRVFNIGDRVLLFNSRLKIFSGKLKSRWNGPFTITRVFPYGTVELSQANGPNFKVNGHRVKHYFGGNVPHLDCPDCEDSQFCHSSRVSHPQLHLGIRYPNLID</sequence>
<dbReference type="CDD" id="cd09274">
    <property type="entry name" value="RNase_HI_RT_Ty3"/>
    <property type="match status" value="1"/>
</dbReference>
<comment type="caution">
    <text evidence="10">The sequence shown here is derived from an EMBL/GenBank/DDBJ whole genome shotgun (WGS) entry which is preliminary data.</text>
</comment>
<keyword evidence="6 10" id="KW-0695">RNA-directed DNA polymerase</keyword>
<feature type="region of interest" description="Disordered" evidence="7">
    <location>
        <begin position="1"/>
        <end position="20"/>
    </location>
</feature>
<dbReference type="Pfam" id="PF00665">
    <property type="entry name" value="rve"/>
    <property type="match status" value="1"/>
</dbReference>
<dbReference type="Gene3D" id="3.30.420.10">
    <property type="entry name" value="Ribonuclease H-like superfamily/Ribonuclease H"/>
    <property type="match status" value="1"/>
</dbReference>
<evidence type="ECO:0000256" key="6">
    <source>
        <dbReference type="ARBA" id="ARBA00022918"/>
    </source>
</evidence>
<feature type="compositionally biased region" description="Low complexity" evidence="7">
    <location>
        <begin position="357"/>
        <end position="387"/>
    </location>
</feature>
<evidence type="ECO:0000256" key="4">
    <source>
        <dbReference type="ARBA" id="ARBA00022759"/>
    </source>
</evidence>
<proteinExistence type="predicted"/>
<evidence type="ECO:0000256" key="3">
    <source>
        <dbReference type="ARBA" id="ARBA00022722"/>
    </source>
</evidence>
<feature type="domain" description="Reverse transcriptase" evidence="8">
    <location>
        <begin position="852"/>
        <end position="1056"/>
    </location>
</feature>
<gene>
    <name evidence="10" type="ORF">Tco_0677499</name>
</gene>
<dbReference type="InterPro" id="IPR012337">
    <property type="entry name" value="RNaseH-like_sf"/>
</dbReference>
<dbReference type="InterPro" id="IPR043128">
    <property type="entry name" value="Rev_trsase/Diguanyl_cyclase"/>
</dbReference>
<keyword evidence="5" id="KW-0378">Hydrolase</keyword>
<dbReference type="PROSITE" id="PS50878">
    <property type="entry name" value="RT_POL"/>
    <property type="match status" value="1"/>
</dbReference>
<dbReference type="InterPro" id="IPR041373">
    <property type="entry name" value="RT_RNaseH"/>
</dbReference>
<reference evidence="10" key="1">
    <citation type="journal article" date="2022" name="Int. J. Mol. Sci.">
        <title>Draft Genome of Tanacetum Coccineum: Genomic Comparison of Closely Related Tanacetum-Family Plants.</title>
        <authorList>
            <person name="Yamashiro T."/>
            <person name="Shiraishi A."/>
            <person name="Nakayama K."/>
            <person name="Satake H."/>
        </authorList>
    </citation>
    <scope>NUCLEOTIDE SEQUENCE</scope>
</reference>
<feature type="compositionally biased region" description="Basic and acidic residues" evidence="7">
    <location>
        <begin position="1"/>
        <end position="11"/>
    </location>
</feature>
<dbReference type="SUPFAM" id="SSF56672">
    <property type="entry name" value="DNA/RNA polymerases"/>
    <property type="match status" value="1"/>
</dbReference>
<evidence type="ECO:0000259" key="9">
    <source>
        <dbReference type="PROSITE" id="PS50994"/>
    </source>
</evidence>
<dbReference type="Gene3D" id="3.10.10.10">
    <property type="entry name" value="HIV Type 1 Reverse Transcriptase, subunit A, domain 1"/>
    <property type="match status" value="1"/>
</dbReference>
<dbReference type="EMBL" id="BQNB010009395">
    <property type="protein sequence ID" value="GJS62935.1"/>
    <property type="molecule type" value="Genomic_DNA"/>
</dbReference>
<name>A0ABQ4XDI3_9ASTR</name>
<dbReference type="InterPro" id="IPR050951">
    <property type="entry name" value="Retrovirus_Pol_polyprotein"/>
</dbReference>
<dbReference type="Pfam" id="PF17917">
    <property type="entry name" value="RT_RNaseH"/>
    <property type="match status" value="1"/>
</dbReference>
<dbReference type="Pfam" id="PF00078">
    <property type="entry name" value="RVT_1"/>
    <property type="match status" value="1"/>
</dbReference>
<dbReference type="Pfam" id="PF03732">
    <property type="entry name" value="Retrotrans_gag"/>
    <property type="match status" value="1"/>
</dbReference>